<dbReference type="STRING" id="246199.CUS_6843"/>
<organism evidence="1 2">
    <name type="scientific">Ruminococcus albus 8</name>
    <dbReference type="NCBI Taxonomy" id="246199"/>
    <lineage>
        <taxon>Bacteria</taxon>
        <taxon>Bacillati</taxon>
        <taxon>Bacillota</taxon>
        <taxon>Clostridia</taxon>
        <taxon>Eubacteriales</taxon>
        <taxon>Oscillospiraceae</taxon>
        <taxon>Ruminococcus</taxon>
    </lineage>
</organism>
<comment type="caution">
    <text evidence="1">The sequence shown here is derived from an EMBL/GenBank/DDBJ whole genome shotgun (WGS) entry which is preliminary data.</text>
</comment>
<name>E9SC26_RUMAL</name>
<evidence type="ECO:0008006" key="3">
    <source>
        <dbReference type="Google" id="ProtNLM"/>
    </source>
</evidence>
<dbReference type="OrthoDB" id="1551390at2"/>
<accession>E9SC26</accession>
<gene>
    <name evidence="1" type="ORF">CUS_6843</name>
</gene>
<dbReference type="SUPFAM" id="SSF48452">
    <property type="entry name" value="TPR-like"/>
    <property type="match status" value="1"/>
</dbReference>
<dbReference type="eggNOG" id="COG0457">
    <property type="taxonomic scope" value="Bacteria"/>
</dbReference>
<dbReference type="EMBL" id="ADKM02000075">
    <property type="protein sequence ID" value="EGC03159.1"/>
    <property type="molecule type" value="Genomic_DNA"/>
</dbReference>
<dbReference type="RefSeq" id="WP_002849298.1">
    <property type="nucleotide sequence ID" value="NZ_ADKM02000075.1"/>
</dbReference>
<dbReference type="Gene3D" id="1.25.40.10">
    <property type="entry name" value="Tetratricopeptide repeat domain"/>
    <property type="match status" value="1"/>
</dbReference>
<evidence type="ECO:0000313" key="2">
    <source>
        <dbReference type="Proteomes" id="UP000004259"/>
    </source>
</evidence>
<keyword evidence="2" id="KW-1185">Reference proteome</keyword>
<proteinExistence type="predicted"/>
<dbReference type="AlphaFoldDB" id="E9SC26"/>
<sequence length="138" mass="15769">MDPLAANKSIDDIAEEGNKLFDEEKYSEAIRIWLKGLDLLERPLNAQSEAVWFQASIADAWFMLENYEKAYPYLLEAASNISGAGQTDPFVMLRLGQCSHELGKEDAAEYLMRAYMLAGEEIFENDDDKYFELIKDLI</sequence>
<protein>
    <recommendedName>
        <fullName evidence="3">Tetratricopeptide repeat protein</fullName>
    </recommendedName>
</protein>
<dbReference type="InterPro" id="IPR011990">
    <property type="entry name" value="TPR-like_helical_dom_sf"/>
</dbReference>
<evidence type="ECO:0000313" key="1">
    <source>
        <dbReference type="EMBL" id="EGC03159.1"/>
    </source>
</evidence>
<reference evidence="1 2" key="1">
    <citation type="submission" date="2011-02" db="EMBL/GenBank/DDBJ databases">
        <authorList>
            <person name="Nelson K.E."/>
            <person name="Sutton G."/>
            <person name="Torralba M."/>
            <person name="Durkin S."/>
            <person name="Harkins D."/>
            <person name="Montgomery R."/>
            <person name="Ziemer C."/>
            <person name="Klaassens E."/>
            <person name="Ocuiv P."/>
            <person name="Morrison M."/>
        </authorList>
    </citation>
    <scope>NUCLEOTIDE SEQUENCE [LARGE SCALE GENOMIC DNA]</scope>
    <source>
        <strain evidence="1 2">8</strain>
    </source>
</reference>
<dbReference type="Proteomes" id="UP000004259">
    <property type="component" value="Unassembled WGS sequence"/>
</dbReference>